<evidence type="ECO:0000259" key="12">
    <source>
        <dbReference type="PROSITE" id="PS50893"/>
    </source>
</evidence>
<protein>
    <submittedName>
        <fullName evidence="14">ABC-type multidrug transport system, ATPase and permease component</fullName>
    </submittedName>
</protein>
<dbReference type="Pfam" id="PF00664">
    <property type="entry name" value="ABC_membrane"/>
    <property type="match status" value="1"/>
</dbReference>
<dbReference type="InterPro" id="IPR027417">
    <property type="entry name" value="P-loop_NTPase"/>
</dbReference>
<keyword evidence="6" id="KW-0547">Nucleotide-binding</keyword>
<dbReference type="GO" id="GO:0015421">
    <property type="term" value="F:ABC-type oligopeptide transporter activity"/>
    <property type="evidence" value="ECO:0007669"/>
    <property type="project" value="TreeGrafter"/>
</dbReference>
<keyword evidence="3" id="KW-1003">Cell membrane</keyword>
<evidence type="ECO:0000256" key="5">
    <source>
        <dbReference type="ARBA" id="ARBA00022692"/>
    </source>
</evidence>
<evidence type="ECO:0000256" key="6">
    <source>
        <dbReference type="ARBA" id="ARBA00022741"/>
    </source>
</evidence>
<dbReference type="Proteomes" id="UP000199288">
    <property type="component" value="Unassembled WGS sequence"/>
</dbReference>
<sequence length="578" mass="60706">MSPTKLLSVRGLRRALDRTMPLFLVVIACNLLTHVATVTAGVASAWAVTAAVMGRPASDLATPALIVAVAVAARALFSWLESWLSHDLSFQMMSRIRGWIFEAIARLAPHGLQGRKVGDVATTSLTDSEALEIFYAHSSIYIVSAIITTPVLWAPLAYLSPAAALAILPILLATALVPLALRGAARRTGREVRGVVAELGAEVREDMGAVREIVGFGLTEERLARVRALDQRLAQLNRRTIRRAGLESAVGGIAAVACSLVTAGVLAAGGIDRSWLAPAITLAALIPAPILQWIGMTKHYGTTREAAVRIEALLNAEPPVRRDGQKVITGPADLTCEDVAFSWPGAHLTRPTIDGVSFEVPAGSAVAIAGSSGAGKSSLAALLAHHVEPATGIIRMGGIDLGEVSAASLAATLGTVPQDAYLFAATVRDNLALALEEDPSEAELWRVLEAAKASDIVHRLPSGLDTPIGDGGVGLSGGERQRLALARALLRDPRVLILDEAVSQLDVSTEHEVSAAIAAMSTTRTTLVIAHRLSTLLSAREILVLADGRLVGRGTHDELLDSCPAYHALVAHQLAARR</sequence>
<dbReference type="InterPro" id="IPR003593">
    <property type="entry name" value="AAA+_ATPase"/>
</dbReference>
<feature type="domain" description="ABC transporter" evidence="12">
    <location>
        <begin position="334"/>
        <end position="572"/>
    </location>
</feature>
<dbReference type="PROSITE" id="PS51257">
    <property type="entry name" value="PROKAR_LIPOPROTEIN"/>
    <property type="match status" value="1"/>
</dbReference>
<evidence type="ECO:0000313" key="15">
    <source>
        <dbReference type="Proteomes" id="UP000199288"/>
    </source>
</evidence>
<evidence type="ECO:0000256" key="1">
    <source>
        <dbReference type="ARBA" id="ARBA00004429"/>
    </source>
</evidence>
<dbReference type="Pfam" id="PF00005">
    <property type="entry name" value="ABC_tran"/>
    <property type="match status" value="1"/>
</dbReference>
<dbReference type="GO" id="GO:0005886">
    <property type="term" value="C:plasma membrane"/>
    <property type="evidence" value="ECO:0007669"/>
    <property type="project" value="UniProtKB-SubCell"/>
</dbReference>
<dbReference type="InterPro" id="IPR039421">
    <property type="entry name" value="Type_1_exporter"/>
</dbReference>
<dbReference type="PROSITE" id="PS50929">
    <property type="entry name" value="ABC_TM1F"/>
    <property type="match status" value="1"/>
</dbReference>
<feature type="transmembrane region" description="Helical" evidence="11">
    <location>
        <begin position="162"/>
        <end position="181"/>
    </location>
</feature>
<name>A0A1H4ACH9_9ACTO</name>
<dbReference type="Gene3D" id="3.40.50.300">
    <property type="entry name" value="P-loop containing nucleotide triphosphate hydrolases"/>
    <property type="match status" value="1"/>
</dbReference>
<evidence type="ECO:0000256" key="7">
    <source>
        <dbReference type="ARBA" id="ARBA00022840"/>
    </source>
</evidence>
<dbReference type="PROSITE" id="PS00211">
    <property type="entry name" value="ABC_TRANSPORTER_1"/>
    <property type="match status" value="1"/>
</dbReference>
<evidence type="ECO:0000256" key="11">
    <source>
        <dbReference type="SAM" id="Phobius"/>
    </source>
</evidence>
<feature type="transmembrane region" description="Helical" evidence="11">
    <location>
        <begin position="248"/>
        <end position="269"/>
    </location>
</feature>
<comment type="similarity">
    <text evidence="10">Belongs to the ABC transporter superfamily. Siderophore-Fe(3+) uptake transporter (SIUT) (TC 3.A.1.21) family.</text>
</comment>
<dbReference type="AlphaFoldDB" id="A0A1H4ACH9"/>
<accession>A0A1H4ACH9</accession>
<dbReference type="Gene3D" id="1.20.1560.10">
    <property type="entry name" value="ABC transporter type 1, transmembrane domain"/>
    <property type="match status" value="1"/>
</dbReference>
<dbReference type="SMART" id="SM00382">
    <property type="entry name" value="AAA"/>
    <property type="match status" value="1"/>
</dbReference>
<dbReference type="RefSeq" id="WP_092564120.1">
    <property type="nucleotide sequence ID" value="NZ_FNQV01000007.1"/>
</dbReference>
<proteinExistence type="inferred from homology"/>
<dbReference type="PANTHER" id="PTHR43394">
    <property type="entry name" value="ATP-DEPENDENT PERMEASE MDL1, MITOCHONDRIAL"/>
    <property type="match status" value="1"/>
</dbReference>
<dbReference type="InterPro" id="IPR011527">
    <property type="entry name" value="ABC1_TM_dom"/>
</dbReference>
<dbReference type="PANTHER" id="PTHR43394:SF1">
    <property type="entry name" value="ATP-BINDING CASSETTE SUB-FAMILY B MEMBER 10, MITOCHONDRIAL"/>
    <property type="match status" value="1"/>
</dbReference>
<dbReference type="EMBL" id="FNQV01000007">
    <property type="protein sequence ID" value="SEA33689.1"/>
    <property type="molecule type" value="Genomic_DNA"/>
</dbReference>
<comment type="subcellular location">
    <subcellularLocation>
        <location evidence="1">Cell inner membrane</location>
        <topology evidence="1">Multi-pass membrane protein</topology>
    </subcellularLocation>
</comment>
<evidence type="ECO:0000256" key="8">
    <source>
        <dbReference type="ARBA" id="ARBA00022989"/>
    </source>
</evidence>
<dbReference type="FunFam" id="3.40.50.300:FF:000221">
    <property type="entry name" value="Multidrug ABC transporter ATP-binding protein"/>
    <property type="match status" value="1"/>
</dbReference>
<feature type="transmembrane region" description="Helical" evidence="11">
    <location>
        <begin position="60"/>
        <end position="80"/>
    </location>
</feature>
<dbReference type="InterPro" id="IPR036640">
    <property type="entry name" value="ABC1_TM_sf"/>
</dbReference>
<keyword evidence="7" id="KW-0067">ATP-binding</keyword>
<dbReference type="PROSITE" id="PS50893">
    <property type="entry name" value="ABC_TRANSPORTER_2"/>
    <property type="match status" value="1"/>
</dbReference>
<dbReference type="InterPro" id="IPR003439">
    <property type="entry name" value="ABC_transporter-like_ATP-bd"/>
</dbReference>
<keyword evidence="9 11" id="KW-0472">Membrane</keyword>
<dbReference type="OrthoDB" id="9806127at2"/>
<feature type="transmembrane region" description="Helical" evidence="11">
    <location>
        <begin position="21"/>
        <end position="48"/>
    </location>
</feature>
<evidence type="ECO:0000256" key="9">
    <source>
        <dbReference type="ARBA" id="ARBA00023136"/>
    </source>
</evidence>
<feature type="domain" description="ABC transmembrane type-1" evidence="13">
    <location>
        <begin position="24"/>
        <end position="292"/>
    </location>
</feature>
<dbReference type="SUPFAM" id="SSF90123">
    <property type="entry name" value="ABC transporter transmembrane region"/>
    <property type="match status" value="1"/>
</dbReference>
<dbReference type="GO" id="GO:0005524">
    <property type="term" value="F:ATP binding"/>
    <property type="evidence" value="ECO:0007669"/>
    <property type="project" value="UniProtKB-KW"/>
</dbReference>
<gene>
    <name evidence="14" type="ORF">SAMN02910418_01404</name>
</gene>
<evidence type="ECO:0000256" key="10">
    <source>
        <dbReference type="ARBA" id="ARBA00023455"/>
    </source>
</evidence>
<keyword evidence="5 11" id="KW-0812">Transmembrane</keyword>
<keyword evidence="8 11" id="KW-1133">Transmembrane helix</keyword>
<evidence type="ECO:0000256" key="3">
    <source>
        <dbReference type="ARBA" id="ARBA00022475"/>
    </source>
</evidence>
<keyword evidence="15" id="KW-1185">Reference proteome</keyword>
<evidence type="ECO:0000259" key="13">
    <source>
        <dbReference type="PROSITE" id="PS50929"/>
    </source>
</evidence>
<feature type="transmembrane region" description="Helical" evidence="11">
    <location>
        <begin position="134"/>
        <end position="156"/>
    </location>
</feature>
<dbReference type="SUPFAM" id="SSF52540">
    <property type="entry name" value="P-loop containing nucleoside triphosphate hydrolases"/>
    <property type="match status" value="1"/>
</dbReference>
<evidence type="ECO:0000256" key="2">
    <source>
        <dbReference type="ARBA" id="ARBA00022448"/>
    </source>
</evidence>
<evidence type="ECO:0000256" key="4">
    <source>
        <dbReference type="ARBA" id="ARBA00022519"/>
    </source>
</evidence>
<feature type="transmembrane region" description="Helical" evidence="11">
    <location>
        <begin position="275"/>
        <end position="294"/>
    </location>
</feature>
<dbReference type="InterPro" id="IPR017871">
    <property type="entry name" value="ABC_transporter-like_CS"/>
</dbReference>
<keyword evidence="4" id="KW-0997">Cell inner membrane</keyword>
<keyword evidence="2" id="KW-0813">Transport</keyword>
<organism evidence="14 15">
    <name type="scientific">Bowdeniella nasicola</name>
    <dbReference type="NCBI Taxonomy" id="208480"/>
    <lineage>
        <taxon>Bacteria</taxon>
        <taxon>Bacillati</taxon>
        <taxon>Actinomycetota</taxon>
        <taxon>Actinomycetes</taxon>
        <taxon>Actinomycetales</taxon>
        <taxon>Actinomycetaceae</taxon>
        <taxon>Bowdeniella</taxon>
    </lineage>
</organism>
<dbReference type="GO" id="GO:0016887">
    <property type="term" value="F:ATP hydrolysis activity"/>
    <property type="evidence" value="ECO:0007669"/>
    <property type="project" value="InterPro"/>
</dbReference>
<evidence type="ECO:0000313" key="14">
    <source>
        <dbReference type="EMBL" id="SEA33689.1"/>
    </source>
</evidence>
<reference evidence="15" key="1">
    <citation type="submission" date="2016-10" db="EMBL/GenBank/DDBJ databases">
        <authorList>
            <person name="Varghese N."/>
            <person name="Submissions S."/>
        </authorList>
    </citation>
    <scope>NUCLEOTIDE SEQUENCE [LARGE SCALE GENOMIC DNA]</scope>
    <source>
        <strain evidence="15">KPR-1</strain>
    </source>
</reference>